<evidence type="ECO:0000256" key="17">
    <source>
        <dbReference type="ARBA" id="ARBA00047540"/>
    </source>
</evidence>
<feature type="transmembrane region" description="Helical" evidence="20">
    <location>
        <begin position="31"/>
        <end position="49"/>
    </location>
</feature>
<dbReference type="Pfam" id="PF09924">
    <property type="entry name" value="LPG_synthase_C"/>
    <property type="match status" value="1"/>
</dbReference>
<dbReference type="GO" id="GO:0004824">
    <property type="term" value="F:lysine-tRNA ligase activity"/>
    <property type="evidence" value="ECO:0007669"/>
    <property type="project" value="UniProtKB-EC"/>
</dbReference>
<evidence type="ECO:0000256" key="14">
    <source>
        <dbReference type="ARBA" id="ARBA00023251"/>
    </source>
</evidence>
<feature type="binding site" evidence="19">
    <location>
        <position position="1020"/>
    </location>
    <ligand>
        <name>Mg(2+)</name>
        <dbReference type="ChEBI" id="CHEBI:18420"/>
        <label>1</label>
    </ligand>
</feature>
<dbReference type="CDD" id="cd04322">
    <property type="entry name" value="LysRS_N"/>
    <property type="match status" value="1"/>
</dbReference>
<keyword evidence="7 20" id="KW-0812">Transmembrane</keyword>
<dbReference type="PANTHER" id="PTHR42918">
    <property type="entry name" value="LYSYL-TRNA SYNTHETASE"/>
    <property type="match status" value="1"/>
</dbReference>
<dbReference type="InterPro" id="IPR045864">
    <property type="entry name" value="aa-tRNA-synth_II/BPL/LPL"/>
</dbReference>
<dbReference type="RefSeq" id="WP_380623144.1">
    <property type="nucleotide sequence ID" value="NZ_JBHSDK010000022.1"/>
</dbReference>
<dbReference type="Proteomes" id="UP001595823">
    <property type="component" value="Unassembled WGS sequence"/>
</dbReference>
<evidence type="ECO:0000256" key="8">
    <source>
        <dbReference type="ARBA" id="ARBA00022723"/>
    </source>
</evidence>
<feature type="transmembrane region" description="Helical" evidence="20">
    <location>
        <begin position="132"/>
        <end position="159"/>
    </location>
</feature>
<evidence type="ECO:0000256" key="19">
    <source>
        <dbReference type="HAMAP-Rule" id="MF_00252"/>
    </source>
</evidence>
<comment type="catalytic activity">
    <reaction evidence="17">
        <text>L-lysyl-tRNA(Lys) + a 1,2-diacyl-sn-glycero-3-phospho-(1'-sn-glycerol) = a 1,2-diacyl-sn-glycero-3-phospho-1'-(3'-O-L-lysyl)-sn-glycerol + tRNA(Lys)</text>
        <dbReference type="Rhea" id="RHEA:10668"/>
        <dbReference type="Rhea" id="RHEA-COMP:9696"/>
        <dbReference type="Rhea" id="RHEA-COMP:9697"/>
        <dbReference type="ChEBI" id="CHEBI:64716"/>
        <dbReference type="ChEBI" id="CHEBI:75792"/>
        <dbReference type="ChEBI" id="CHEBI:78442"/>
        <dbReference type="ChEBI" id="CHEBI:78529"/>
        <dbReference type="EC" id="2.3.2.3"/>
    </reaction>
</comment>
<organism evidence="22 23">
    <name type="scientific">Salininema proteolyticum</name>
    <dbReference type="NCBI Taxonomy" id="1607685"/>
    <lineage>
        <taxon>Bacteria</taxon>
        <taxon>Bacillati</taxon>
        <taxon>Actinomycetota</taxon>
        <taxon>Actinomycetes</taxon>
        <taxon>Glycomycetales</taxon>
        <taxon>Glycomycetaceae</taxon>
        <taxon>Salininema</taxon>
    </lineage>
</organism>
<keyword evidence="13 19" id="KW-0030">Aminoacyl-tRNA synthetase</keyword>
<evidence type="ECO:0000256" key="15">
    <source>
        <dbReference type="ARBA" id="ARBA00023268"/>
    </source>
</evidence>
<evidence type="ECO:0000256" key="3">
    <source>
        <dbReference type="ARBA" id="ARBA00009968"/>
    </source>
</evidence>
<dbReference type="Pfam" id="PF16995">
    <property type="entry name" value="tRNA-synt_2_TM"/>
    <property type="match status" value="1"/>
</dbReference>
<keyword evidence="8 19" id="KW-0479">Metal-binding</keyword>
<gene>
    <name evidence="22" type="primary">lysX</name>
    <name evidence="19" type="synonym">lysS</name>
    <name evidence="22" type="ORF">ACFPET_16580</name>
</gene>
<keyword evidence="11 20" id="KW-1133">Transmembrane helix</keyword>
<dbReference type="NCBIfam" id="NF002821">
    <property type="entry name" value="PRK02983.1"/>
    <property type="match status" value="1"/>
</dbReference>
<accession>A0ABV8U296</accession>
<keyword evidence="15" id="KW-0511">Multifunctional enzyme</keyword>
<dbReference type="EMBL" id="JBHSDK010000022">
    <property type="protein sequence ID" value="MFC4336818.1"/>
    <property type="molecule type" value="Genomic_DNA"/>
</dbReference>
<comment type="similarity">
    <text evidence="2">In the N-terminal section; belongs to the LPG synthetase family.</text>
</comment>
<dbReference type="PROSITE" id="PS50862">
    <property type="entry name" value="AA_TRNA_LIGASE_II"/>
    <property type="match status" value="1"/>
</dbReference>
<dbReference type="SUPFAM" id="SSF50249">
    <property type="entry name" value="Nucleic acid-binding proteins"/>
    <property type="match status" value="1"/>
</dbReference>
<proteinExistence type="inferred from homology"/>
<dbReference type="InterPro" id="IPR004364">
    <property type="entry name" value="Aa-tRNA-synt_II"/>
</dbReference>
<evidence type="ECO:0000256" key="16">
    <source>
        <dbReference type="ARBA" id="ARBA00024681"/>
    </source>
</evidence>
<dbReference type="PANTHER" id="PTHR42918:SF15">
    <property type="entry name" value="LYSINE--TRNA LIGASE, CHLOROPLASTIC_MITOCHONDRIAL"/>
    <property type="match status" value="1"/>
</dbReference>
<dbReference type="NCBIfam" id="TIGR00499">
    <property type="entry name" value="lysS_bact"/>
    <property type="match status" value="1"/>
</dbReference>
<dbReference type="NCBIfam" id="NF001756">
    <property type="entry name" value="PRK00484.1"/>
    <property type="match status" value="1"/>
</dbReference>
<dbReference type="InterPro" id="IPR012340">
    <property type="entry name" value="NA-bd_OB-fold"/>
</dbReference>
<dbReference type="InterPro" id="IPR002313">
    <property type="entry name" value="Lys-tRNA-ligase_II"/>
</dbReference>
<reference evidence="23" key="1">
    <citation type="journal article" date="2019" name="Int. J. Syst. Evol. Microbiol.">
        <title>The Global Catalogue of Microorganisms (GCM) 10K type strain sequencing project: providing services to taxonomists for standard genome sequencing and annotation.</title>
        <authorList>
            <consortium name="The Broad Institute Genomics Platform"/>
            <consortium name="The Broad Institute Genome Sequencing Center for Infectious Disease"/>
            <person name="Wu L."/>
            <person name="Ma J."/>
        </authorList>
    </citation>
    <scope>NUCLEOTIDE SEQUENCE [LARGE SCALE GENOMIC DNA]</scope>
    <source>
        <strain evidence="23">IBRC-M 10908</strain>
    </source>
</reference>
<evidence type="ECO:0000259" key="21">
    <source>
        <dbReference type="PROSITE" id="PS50862"/>
    </source>
</evidence>
<evidence type="ECO:0000256" key="11">
    <source>
        <dbReference type="ARBA" id="ARBA00022989"/>
    </source>
</evidence>
<feature type="transmembrane region" description="Helical" evidence="20">
    <location>
        <begin position="69"/>
        <end position="89"/>
    </location>
</feature>
<keyword evidence="12" id="KW-0443">Lipid metabolism</keyword>
<evidence type="ECO:0000256" key="13">
    <source>
        <dbReference type="ARBA" id="ARBA00023146"/>
    </source>
</evidence>
<keyword evidence="20" id="KW-0472">Membrane</keyword>
<dbReference type="PRINTS" id="PR00982">
    <property type="entry name" value="TRNASYNTHLYS"/>
</dbReference>
<evidence type="ECO:0000313" key="22">
    <source>
        <dbReference type="EMBL" id="MFC4336818.1"/>
    </source>
</evidence>
<feature type="domain" description="Aminoacyl-transfer RNA synthetases class-II family profile" evidence="21">
    <location>
        <begin position="790"/>
        <end position="1101"/>
    </location>
</feature>
<dbReference type="InterPro" id="IPR031553">
    <property type="entry name" value="tRNA-synt_2_TM"/>
</dbReference>
<dbReference type="SUPFAM" id="SSF55681">
    <property type="entry name" value="Class II aaRS and biotin synthetases"/>
    <property type="match status" value="1"/>
</dbReference>
<comment type="function">
    <text evidence="16">Catalyzes the production of L-lysyl-tRNA(Lys)transfer and the transfer of a lysyl group from L-lysyl-tRNA(Lys) to membrane-bound phosphatidylglycerol (PG), which produces lysylphosphatidylglycerol (LPG), one of the components of the bacterial membrane with a positive net charge. LPG synthesis contributes to the resistance to cationic antimicrobial peptides (CAMPs) and likely protects M.tuberculosis against the CAMPs produced by competiting microorganisms (bacteriocins). In fact, the modification of anionic phosphatidylglycerol with positively charged L-lysine results in repulsion of the peptides.</text>
</comment>
<keyword evidence="22" id="KW-0012">Acyltransferase</keyword>
<keyword evidence="19" id="KW-0963">Cytoplasm</keyword>
<evidence type="ECO:0000256" key="6">
    <source>
        <dbReference type="ARBA" id="ARBA00022679"/>
    </source>
</evidence>
<keyword evidence="6 22" id="KW-0808">Transferase</keyword>
<dbReference type="InterPro" id="IPR006195">
    <property type="entry name" value="aa-tRNA-synth_II"/>
</dbReference>
<comment type="similarity">
    <text evidence="3">In the C-terminal section; belongs to the class-II aminoacyl-tRNA synthetase family.</text>
</comment>
<comment type="catalytic activity">
    <reaction evidence="18 19">
        <text>tRNA(Lys) + L-lysine + ATP = L-lysyl-tRNA(Lys) + AMP + diphosphate</text>
        <dbReference type="Rhea" id="RHEA:20792"/>
        <dbReference type="Rhea" id="RHEA-COMP:9696"/>
        <dbReference type="Rhea" id="RHEA-COMP:9697"/>
        <dbReference type="ChEBI" id="CHEBI:30616"/>
        <dbReference type="ChEBI" id="CHEBI:32551"/>
        <dbReference type="ChEBI" id="CHEBI:33019"/>
        <dbReference type="ChEBI" id="CHEBI:78442"/>
        <dbReference type="ChEBI" id="CHEBI:78529"/>
        <dbReference type="ChEBI" id="CHEBI:456215"/>
        <dbReference type="EC" id="6.1.1.6"/>
    </reaction>
</comment>
<dbReference type="HAMAP" id="MF_00252">
    <property type="entry name" value="Lys_tRNA_synth_class2"/>
    <property type="match status" value="1"/>
</dbReference>
<evidence type="ECO:0000256" key="7">
    <source>
        <dbReference type="ARBA" id="ARBA00022692"/>
    </source>
</evidence>
<evidence type="ECO:0000256" key="10">
    <source>
        <dbReference type="ARBA" id="ARBA00022840"/>
    </source>
</evidence>
<dbReference type="InterPro" id="IPR004365">
    <property type="entry name" value="NA-bd_OB_tRNA"/>
</dbReference>
<comment type="subunit">
    <text evidence="19">Homodimer.</text>
</comment>
<keyword evidence="9 19" id="KW-0547">Nucleotide-binding</keyword>
<evidence type="ECO:0000256" key="2">
    <source>
        <dbReference type="ARBA" id="ARBA00005270"/>
    </source>
</evidence>
<evidence type="ECO:0000256" key="20">
    <source>
        <dbReference type="SAM" id="Phobius"/>
    </source>
</evidence>
<dbReference type="Gene3D" id="3.30.930.10">
    <property type="entry name" value="Bira Bifunctional Protein, Domain 2"/>
    <property type="match status" value="1"/>
</dbReference>
<dbReference type="Gene3D" id="2.40.50.140">
    <property type="entry name" value="Nucleic acid-binding proteins"/>
    <property type="match status" value="1"/>
</dbReference>
<keyword evidence="23" id="KW-1185">Reference proteome</keyword>
<keyword evidence="4" id="KW-1003">Cell membrane</keyword>
<comment type="caution">
    <text evidence="22">The sequence shown here is derived from an EMBL/GenBank/DDBJ whole genome shotgun (WGS) entry which is preliminary data.</text>
</comment>
<evidence type="ECO:0000256" key="1">
    <source>
        <dbReference type="ARBA" id="ARBA00004651"/>
    </source>
</evidence>
<protein>
    <recommendedName>
        <fullName evidence="19">Lysine--tRNA ligase</fullName>
        <ecNumber evidence="19">6.1.1.6</ecNumber>
    </recommendedName>
    <alternativeName>
        <fullName evidence="19">Lysyl-tRNA synthetase</fullName>
        <shortName evidence="19">LysRS</shortName>
    </alternativeName>
</protein>
<sequence length="1109" mass="123830">MSPQTASLRPPTADEALVPPDEGFRAKIPAILSWLLVIVAGLSVLGSIARSLHRTTTTGHIQEWMDLILPAPPNLAYAALLIVFAAGVARRKRVAWWVLTVYFSLSMLLHGVNYLAIFAFPEEVVENGDTDVLYSVILPRAVVGGTITLVVLILLFAGYRQFYAKVERFSFWRAVGVFFGLGAVFVLIGRLLVRWFPGDLAPEDQLEFVVKKVVAGAFRLSAVNDGLVPGWITLLLGLFGAISIFAAVFTLLRSRRAHESLSSDDEVRIRALLAEYGQEDSLGYFATRRDKAAVFEPGGRAAITYRTVGTVCLASGDPVGDPAAWPRAIEAWVTYIRRYGWVPAALGASQDGAQAYADAGLKVLNIGDEAILHTKDFTLEGREMKPVRQAVNRIERAGYTFSAKRHRDLTEEEMSEAILKANTWRDTSTERGFSMALSRLGDVNDGDCVMVRARDAEGNLKALLSFVPWGKDGLSLDLMRRDRSADNGLTEYLVSMVAKEGPSLGIRRVSLNFAMFRAVFEEGARLGAGPVLRIWRRLLLIFSHWWQLESLYRSNVKYRPDWEPRYLVYGERRALGRVGVAAGIAEGFISPPARRTSIADGSLLAPLQGLDTALEAVAERERKSVTHEWPEQVLVRANKVGRLRTQGVDPYPVGFDRGPSLEKVRERWNGLEAGEESGETVSVAGRVMLLRHHGRLSFAQLRDWSGTLQLMVVDDPEFKRTVDVGDHLGVHGEVVRSRKGELSVRAEEWTLTAKCLRPLPDKWKGLTDPEARVRQRYLTYIMDDGARDLLRQRTATLNALRDELRRQDYLEVETPILQAIHGGANARPFQTHINAYDMDLYLRIAPELYLKRLCVGGVERVFELGRNFRNEGVSFKHNPEFTMLEAYQAYADYTTMRHLTERLIRGAAEAALGTTVLTKDGVEYDLADPWPVVPVFTAISDALGRDVGPGTQAEELRRICDEKDIPYDPKWGEGDLVLEMYERLVEHETLRPTFYTDFPASVSPLTREHRDDPRLAERWDLVAFGTEIGTAYSELVDPIEQRRRLTDQSLKAAGGDPEAMELDENFLEALEYAMPPSGGLGIGVDRLVMLLTDKGIRDTLPFPMVKPHG</sequence>
<evidence type="ECO:0000313" key="23">
    <source>
        <dbReference type="Proteomes" id="UP001595823"/>
    </source>
</evidence>
<dbReference type="InterPro" id="IPR044136">
    <property type="entry name" value="Lys-tRNA-ligase_II_N"/>
</dbReference>
<comment type="similarity">
    <text evidence="19">Belongs to the class-II aminoacyl-tRNA synthetase family.</text>
</comment>
<dbReference type="GO" id="GO:0050071">
    <property type="term" value="F:phosphatidylglycerol lysyltransferase activity"/>
    <property type="evidence" value="ECO:0007669"/>
    <property type="project" value="UniProtKB-EC"/>
</dbReference>
<feature type="binding site" evidence="19">
    <location>
        <position position="1027"/>
    </location>
    <ligand>
        <name>Mg(2+)</name>
        <dbReference type="ChEBI" id="CHEBI:18420"/>
        <label>1</label>
    </ligand>
</feature>
<feature type="transmembrane region" description="Helical" evidence="20">
    <location>
        <begin position="171"/>
        <end position="193"/>
    </location>
</feature>
<evidence type="ECO:0000256" key="18">
    <source>
        <dbReference type="ARBA" id="ARBA00048573"/>
    </source>
</evidence>
<dbReference type="InterPro" id="IPR018149">
    <property type="entry name" value="Lys-tRNA-synth_II_C"/>
</dbReference>
<feature type="transmembrane region" description="Helical" evidence="20">
    <location>
        <begin position="231"/>
        <end position="252"/>
    </location>
</feature>
<evidence type="ECO:0000256" key="5">
    <source>
        <dbReference type="ARBA" id="ARBA00022598"/>
    </source>
</evidence>
<keyword evidence="19" id="KW-0648">Protein biosynthesis</keyword>
<dbReference type="Pfam" id="PF00152">
    <property type="entry name" value="tRNA-synt_2"/>
    <property type="match status" value="1"/>
</dbReference>
<dbReference type="Pfam" id="PF01336">
    <property type="entry name" value="tRNA_anti-codon"/>
    <property type="match status" value="1"/>
</dbReference>
<keyword evidence="10 19" id="KW-0067">ATP-binding</keyword>
<feature type="transmembrane region" description="Helical" evidence="20">
    <location>
        <begin position="96"/>
        <end position="120"/>
    </location>
</feature>
<name>A0ABV8U296_9ACTN</name>
<dbReference type="EC" id="6.1.1.6" evidence="19"/>
<evidence type="ECO:0000256" key="9">
    <source>
        <dbReference type="ARBA" id="ARBA00022741"/>
    </source>
</evidence>
<keyword evidence="5 19" id="KW-0436">Ligase</keyword>
<keyword evidence="14" id="KW-0046">Antibiotic resistance</keyword>
<evidence type="ECO:0000256" key="4">
    <source>
        <dbReference type="ARBA" id="ARBA00022475"/>
    </source>
</evidence>
<comment type="subcellular location">
    <subcellularLocation>
        <location evidence="1">Cell membrane</location>
        <topology evidence="1">Multi-pass membrane protein</topology>
    </subcellularLocation>
    <subcellularLocation>
        <location evidence="19">Cytoplasm</location>
    </subcellularLocation>
</comment>
<feature type="binding site" evidence="19">
    <location>
        <position position="1027"/>
    </location>
    <ligand>
        <name>Mg(2+)</name>
        <dbReference type="ChEBI" id="CHEBI:18420"/>
        <label>2</label>
    </ligand>
</feature>
<evidence type="ECO:0000256" key="12">
    <source>
        <dbReference type="ARBA" id="ARBA00023098"/>
    </source>
</evidence>
<dbReference type="InterPro" id="IPR024320">
    <property type="entry name" value="LPG_synthase_C"/>
</dbReference>
<comment type="cofactor">
    <cofactor evidence="19">
        <name>Mg(2+)</name>
        <dbReference type="ChEBI" id="CHEBI:18420"/>
    </cofactor>
    <text evidence="19">Binds 3 Mg(2+) ions per subunit.</text>
</comment>
<keyword evidence="19" id="KW-0460">Magnesium</keyword>